<dbReference type="PANTHER" id="PTHR32243:SF18">
    <property type="entry name" value="INNER MEMBRANE ABC TRANSPORTER PERMEASE PROTEIN YCJP"/>
    <property type="match status" value="1"/>
</dbReference>
<evidence type="ECO:0000259" key="8">
    <source>
        <dbReference type="PROSITE" id="PS50928"/>
    </source>
</evidence>
<evidence type="ECO:0000256" key="2">
    <source>
        <dbReference type="ARBA" id="ARBA00022448"/>
    </source>
</evidence>
<dbReference type="PANTHER" id="PTHR32243">
    <property type="entry name" value="MALTOSE TRANSPORT SYSTEM PERMEASE-RELATED"/>
    <property type="match status" value="1"/>
</dbReference>
<reference evidence="9" key="1">
    <citation type="submission" date="2021-08" db="EMBL/GenBank/DDBJ databases">
        <title>Hoeflea bacterium WL0058 sp. nov., isolated from the sediment.</title>
        <authorList>
            <person name="Wang L."/>
            <person name="Zhang D."/>
        </authorList>
    </citation>
    <scope>NUCLEOTIDE SEQUENCE</scope>
    <source>
        <strain evidence="9">WL0058</strain>
    </source>
</reference>
<evidence type="ECO:0000256" key="1">
    <source>
        <dbReference type="ARBA" id="ARBA00004651"/>
    </source>
</evidence>
<feature type="transmembrane region" description="Helical" evidence="7">
    <location>
        <begin position="74"/>
        <end position="93"/>
    </location>
</feature>
<feature type="transmembrane region" description="Helical" evidence="7">
    <location>
        <begin position="105"/>
        <end position="129"/>
    </location>
</feature>
<protein>
    <submittedName>
        <fullName evidence="9">Carbohydrate ABC transporter permease</fullName>
    </submittedName>
</protein>
<dbReference type="Pfam" id="PF00528">
    <property type="entry name" value="BPD_transp_1"/>
    <property type="match status" value="1"/>
</dbReference>
<accession>A0AAE2ZNE2</accession>
<dbReference type="InterPro" id="IPR035906">
    <property type="entry name" value="MetI-like_sf"/>
</dbReference>
<feature type="domain" description="ABC transmembrane type-1" evidence="8">
    <location>
        <begin position="70"/>
        <end position="261"/>
    </location>
</feature>
<organism evidence="9 10">
    <name type="scientific">Flavimaribacter sediminis</name>
    <dbReference type="NCBI Taxonomy" id="2865987"/>
    <lineage>
        <taxon>Bacteria</taxon>
        <taxon>Pseudomonadati</taxon>
        <taxon>Pseudomonadota</taxon>
        <taxon>Alphaproteobacteria</taxon>
        <taxon>Hyphomicrobiales</taxon>
        <taxon>Rhizobiaceae</taxon>
        <taxon>Flavimaribacter</taxon>
    </lineage>
</organism>
<feature type="transmembrane region" description="Helical" evidence="7">
    <location>
        <begin position="141"/>
        <end position="161"/>
    </location>
</feature>
<comment type="caution">
    <text evidence="9">The sequence shown here is derived from an EMBL/GenBank/DDBJ whole genome shotgun (WGS) entry which is preliminary data.</text>
</comment>
<dbReference type="InterPro" id="IPR000515">
    <property type="entry name" value="MetI-like"/>
</dbReference>
<name>A0AAE2ZNE2_9HYPH</name>
<dbReference type="Gene3D" id="1.10.3720.10">
    <property type="entry name" value="MetI-like"/>
    <property type="match status" value="1"/>
</dbReference>
<evidence type="ECO:0000256" key="3">
    <source>
        <dbReference type="ARBA" id="ARBA00022475"/>
    </source>
</evidence>
<dbReference type="PROSITE" id="PS50928">
    <property type="entry name" value="ABC_TM1"/>
    <property type="match status" value="1"/>
</dbReference>
<dbReference type="GO" id="GO:0005886">
    <property type="term" value="C:plasma membrane"/>
    <property type="evidence" value="ECO:0007669"/>
    <property type="project" value="UniProtKB-SubCell"/>
</dbReference>
<evidence type="ECO:0000313" key="9">
    <source>
        <dbReference type="EMBL" id="MBW8639828.1"/>
    </source>
</evidence>
<proteinExistence type="inferred from homology"/>
<evidence type="ECO:0000256" key="4">
    <source>
        <dbReference type="ARBA" id="ARBA00022692"/>
    </source>
</evidence>
<dbReference type="CDD" id="cd06261">
    <property type="entry name" value="TM_PBP2"/>
    <property type="match status" value="1"/>
</dbReference>
<keyword evidence="3" id="KW-1003">Cell membrane</keyword>
<feature type="transmembrane region" description="Helical" evidence="7">
    <location>
        <begin position="240"/>
        <end position="261"/>
    </location>
</feature>
<dbReference type="SUPFAM" id="SSF161098">
    <property type="entry name" value="MetI-like"/>
    <property type="match status" value="1"/>
</dbReference>
<feature type="transmembrane region" description="Helical" evidence="7">
    <location>
        <begin position="182"/>
        <end position="204"/>
    </location>
</feature>
<keyword evidence="5 7" id="KW-1133">Transmembrane helix</keyword>
<dbReference type="RefSeq" id="WP_220230530.1">
    <property type="nucleotide sequence ID" value="NZ_JAICBX010000004.1"/>
</dbReference>
<comment type="similarity">
    <text evidence="7">Belongs to the binding-protein-dependent transport system permease family.</text>
</comment>
<dbReference type="AlphaFoldDB" id="A0AAE2ZNE2"/>
<sequence length="273" mass="30594">MTAHFVVRWMRFMWLSVGMIFVVFPLYWMATTALTPRAELFKPPYPLLRTSYSLENLIELLSATQFLTFLKNSLIVAAGAVCINVVAATLAGYALSRFAFRGKNLFAAATLWTYMFPPILLAIPLYLMFSTLGMRNSYSGLILAHVSISLPLNIWIMWQYFQVVPRSLEEAAWTSGASRFRALCEVLLPSAMPGIISAAIFAFALSWNDFAFAFILQTDISMFTLPVGLATFVEQSAIHWGLIMASSLIVSLPTFALVFLMQRYLMRGFAIGK</sequence>
<evidence type="ECO:0000313" key="10">
    <source>
        <dbReference type="Proteomes" id="UP001196509"/>
    </source>
</evidence>
<dbReference type="Proteomes" id="UP001196509">
    <property type="component" value="Unassembled WGS sequence"/>
</dbReference>
<keyword evidence="6 7" id="KW-0472">Membrane</keyword>
<dbReference type="EMBL" id="JAICBX010000004">
    <property type="protein sequence ID" value="MBW8639828.1"/>
    <property type="molecule type" value="Genomic_DNA"/>
</dbReference>
<gene>
    <name evidence="9" type="ORF">K1W69_21720</name>
</gene>
<feature type="transmembrane region" description="Helical" evidence="7">
    <location>
        <begin position="12"/>
        <end position="30"/>
    </location>
</feature>
<keyword evidence="4 7" id="KW-0812">Transmembrane</keyword>
<evidence type="ECO:0000256" key="6">
    <source>
        <dbReference type="ARBA" id="ARBA00023136"/>
    </source>
</evidence>
<dbReference type="InterPro" id="IPR050901">
    <property type="entry name" value="BP-dep_ABC_trans_perm"/>
</dbReference>
<keyword evidence="10" id="KW-1185">Reference proteome</keyword>
<keyword evidence="2 7" id="KW-0813">Transport</keyword>
<comment type="subcellular location">
    <subcellularLocation>
        <location evidence="1 7">Cell membrane</location>
        <topology evidence="1 7">Multi-pass membrane protein</topology>
    </subcellularLocation>
</comment>
<evidence type="ECO:0000256" key="7">
    <source>
        <dbReference type="RuleBase" id="RU363032"/>
    </source>
</evidence>
<dbReference type="GO" id="GO:0055085">
    <property type="term" value="P:transmembrane transport"/>
    <property type="evidence" value="ECO:0007669"/>
    <property type="project" value="InterPro"/>
</dbReference>
<evidence type="ECO:0000256" key="5">
    <source>
        <dbReference type="ARBA" id="ARBA00022989"/>
    </source>
</evidence>